<dbReference type="GO" id="GO:0060271">
    <property type="term" value="P:cilium assembly"/>
    <property type="evidence" value="ECO:0007669"/>
    <property type="project" value="UniProtKB-UniRule"/>
</dbReference>
<feature type="coiled-coil region" evidence="4">
    <location>
        <begin position="403"/>
        <end position="430"/>
    </location>
</feature>
<keyword evidence="2" id="KW-0963">Cytoplasm</keyword>
<dbReference type="PRINTS" id="PR00511">
    <property type="entry name" value="TEKTIN"/>
</dbReference>
<dbReference type="Pfam" id="PF03148">
    <property type="entry name" value="Tektin"/>
    <property type="match status" value="1"/>
</dbReference>
<sequence length="460" mass="54192">MEYCWFISIMRFENVEVIPLATKCISNYPLDATNGMMDKPLKFPDLVTGFQRNPEHAAKAALYTRYTPNEWFQKQIKYYNEADSNRHLSERLRNDALRIMRNAEEKIQHGQIDTGRRLGERINDVSFWRNEIASELERLLQEIQRLQDCRCTLERAIKDIEGPLRIAEECLYHREARKESELVHDETEKCLLEEIENLRNNQKRLEACLDKCKDQLRNCRAAQNQLELDLRNKECALGIDMMCHQLNNYSHGLEYYSGIEKYEPCLTEQETWAEAANRTIQRSQNERNISCQLRTSIEALLSNVSQEIWNSWSSTNNALAHRTSELLEAKNKLQQHLQKVQQEIFDVEKNLELMHKAIADKSHAIKVAHTRLEARMHRPDLELCRDHVYISLKKEIGEIDHQITRVHKALKELEDQHQKLLKTRTALEHDLALKIDALYIDREKVCGLRRAYPVNALFRF</sequence>
<organism evidence="5 6">
    <name type="scientific">Odynerus spinipes</name>
    <dbReference type="NCBI Taxonomy" id="1348599"/>
    <lineage>
        <taxon>Eukaryota</taxon>
        <taxon>Metazoa</taxon>
        <taxon>Ecdysozoa</taxon>
        <taxon>Arthropoda</taxon>
        <taxon>Hexapoda</taxon>
        <taxon>Insecta</taxon>
        <taxon>Pterygota</taxon>
        <taxon>Neoptera</taxon>
        <taxon>Endopterygota</taxon>
        <taxon>Hymenoptera</taxon>
        <taxon>Apocrita</taxon>
        <taxon>Aculeata</taxon>
        <taxon>Vespoidea</taxon>
        <taxon>Vespidae</taxon>
        <taxon>Eumeninae</taxon>
        <taxon>Odynerus</taxon>
    </lineage>
</organism>
<comment type="similarity">
    <text evidence="1 3">Belongs to the tektin family.</text>
</comment>
<dbReference type="GO" id="GO:0015630">
    <property type="term" value="C:microtubule cytoskeleton"/>
    <property type="evidence" value="ECO:0007669"/>
    <property type="project" value="UniProtKB-UniRule"/>
</dbReference>
<keyword evidence="3" id="KW-0969">Cilium</keyword>
<feature type="coiled-coil region" evidence="4">
    <location>
        <begin position="323"/>
        <end position="350"/>
    </location>
</feature>
<dbReference type="Proteomes" id="UP001258017">
    <property type="component" value="Unassembled WGS sequence"/>
</dbReference>
<name>A0AAD9VSW8_9HYME</name>
<dbReference type="GO" id="GO:0060294">
    <property type="term" value="P:cilium movement involved in cell motility"/>
    <property type="evidence" value="ECO:0007669"/>
    <property type="project" value="UniProtKB-UniRule"/>
</dbReference>
<dbReference type="AlphaFoldDB" id="A0AAD9VSW8"/>
<keyword evidence="6" id="KW-1185">Reference proteome</keyword>
<reference evidence="5" key="2">
    <citation type="journal article" date="2023" name="Commun. Biol.">
        <title>Intrasexual cuticular hydrocarbon dimorphism in a wasp sheds light on hydrocarbon biosynthesis genes in Hymenoptera.</title>
        <authorList>
            <person name="Moris V.C."/>
            <person name="Podsiadlowski L."/>
            <person name="Martin S."/>
            <person name="Oeyen J.P."/>
            <person name="Donath A."/>
            <person name="Petersen M."/>
            <person name="Wilbrandt J."/>
            <person name="Misof B."/>
            <person name="Liedtke D."/>
            <person name="Thamm M."/>
            <person name="Scheiner R."/>
            <person name="Schmitt T."/>
            <person name="Niehuis O."/>
        </authorList>
    </citation>
    <scope>NUCLEOTIDE SEQUENCE</scope>
    <source>
        <strain evidence="5">GBR_01_08_01A</strain>
    </source>
</reference>
<dbReference type="GO" id="GO:0005930">
    <property type="term" value="C:axoneme"/>
    <property type="evidence" value="ECO:0007669"/>
    <property type="project" value="UniProtKB-SubCell"/>
</dbReference>
<evidence type="ECO:0000256" key="2">
    <source>
        <dbReference type="ARBA" id="ARBA00022490"/>
    </source>
</evidence>
<feature type="coiled-coil region" evidence="4">
    <location>
        <begin position="188"/>
        <end position="229"/>
    </location>
</feature>
<evidence type="ECO:0000256" key="4">
    <source>
        <dbReference type="SAM" id="Coils"/>
    </source>
</evidence>
<dbReference type="EMBL" id="JAIFRP010000023">
    <property type="protein sequence ID" value="KAK2584912.1"/>
    <property type="molecule type" value="Genomic_DNA"/>
</dbReference>
<reference evidence="5" key="1">
    <citation type="submission" date="2021-08" db="EMBL/GenBank/DDBJ databases">
        <authorList>
            <person name="Misof B."/>
            <person name="Oliver O."/>
            <person name="Podsiadlowski L."/>
            <person name="Donath A."/>
            <person name="Peters R."/>
            <person name="Mayer C."/>
            <person name="Rust J."/>
            <person name="Gunkel S."/>
            <person name="Lesny P."/>
            <person name="Martin S."/>
            <person name="Oeyen J.P."/>
            <person name="Petersen M."/>
            <person name="Panagiotis P."/>
            <person name="Wilbrandt J."/>
            <person name="Tanja T."/>
        </authorList>
    </citation>
    <scope>NUCLEOTIDE SEQUENCE</scope>
    <source>
        <strain evidence="5">GBR_01_08_01A</strain>
        <tissue evidence="5">Thorax + abdomen</tissue>
    </source>
</reference>
<evidence type="ECO:0000256" key="3">
    <source>
        <dbReference type="RuleBase" id="RU367040"/>
    </source>
</evidence>
<accession>A0AAD9VSW8</accession>
<keyword evidence="3" id="KW-0966">Cell projection</keyword>
<gene>
    <name evidence="5" type="ORF">KPH14_002508</name>
</gene>
<keyword evidence="4" id="KW-0175">Coiled coil</keyword>
<protein>
    <recommendedName>
        <fullName evidence="3">Tektin</fullName>
    </recommendedName>
</protein>
<dbReference type="InterPro" id="IPR048256">
    <property type="entry name" value="Tektin-like"/>
</dbReference>
<dbReference type="PANTHER" id="PTHR19960:SF11">
    <property type="entry name" value="TEKTIN"/>
    <property type="match status" value="1"/>
</dbReference>
<dbReference type="InterPro" id="IPR000435">
    <property type="entry name" value="Tektins"/>
</dbReference>
<dbReference type="GO" id="GO:0005634">
    <property type="term" value="C:nucleus"/>
    <property type="evidence" value="ECO:0007669"/>
    <property type="project" value="TreeGrafter"/>
</dbReference>
<keyword evidence="3" id="KW-0282">Flagellum</keyword>
<evidence type="ECO:0000256" key="1">
    <source>
        <dbReference type="ARBA" id="ARBA00007209"/>
    </source>
</evidence>
<evidence type="ECO:0000313" key="5">
    <source>
        <dbReference type="EMBL" id="KAK2584912.1"/>
    </source>
</evidence>
<evidence type="ECO:0000313" key="6">
    <source>
        <dbReference type="Proteomes" id="UP001258017"/>
    </source>
</evidence>
<comment type="caution">
    <text evidence="5">The sequence shown here is derived from an EMBL/GenBank/DDBJ whole genome shotgun (WGS) entry which is preliminary data.</text>
</comment>
<dbReference type="PANTHER" id="PTHR19960">
    <property type="entry name" value="TEKTIN"/>
    <property type="match status" value="1"/>
</dbReference>
<proteinExistence type="inferred from homology"/>
<comment type="subcellular location">
    <subcellularLocation>
        <location evidence="3">Cytoplasm</location>
        <location evidence="3">Cytoskeleton</location>
        <location evidence="3">Cilium axoneme</location>
    </subcellularLocation>
</comment>